<dbReference type="AlphaFoldDB" id="A0A9N9K3R8"/>
<feature type="domain" description="FAR1" evidence="1">
    <location>
        <begin position="18"/>
        <end position="101"/>
    </location>
</feature>
<accession>A0A9N9K3R8</accession>
<protein>
    <submittedName>
        <fullName evidence="2">17988_t:CDS:1</fullName>
    </submittedName>
</protein>
<evidence type="ECO:0000313" key="3">
    <source>
        <dbReference type="Proteomes" id="UP000789396"/>
    </source>
</evidence>
<dbReference type="OrthoDB" id="2411511at2759"/>
<dbReference type="Proteomes" id="UP000789396">
    <property type="component" value="Unassembled WGS sequence"/>
</dbReference>
<dbReference type="Pfam" id="PF03101">
    <property type="entry name" value="FAR1"/>
    <property type="match status" value="1"/>
</dbReference>
<dbReference type="EMBL" id="CAJVPZ010081848">
    <property type="protein sequence ID" value="CAG8808801.1"/>
    <property type="molecule type" value="Genomic_DNA"/>
</dbReference>
<organism evidence="2 3">
    <name type="scientific">Racocetra fulgida</name>
    <dbReference type="NCBI Taxonomy" id="60492"/>
    <lineage>
        <taxon>Eukaryota</taxon>
        <taxon>Fungi</taxon>
        <taxon>Fungi incertae sedis</taxon>
        <taxon>Mucoromycota</taxon>
        <taxon>Glomeromycotina</taxon>
        <taxon>Glomeromycetes</taxon>
        <taxon>Diversisporales</taxon>
        <taxon>Gigasporaceae</taxon>
        <taxon>Racocetra</taxon>
    </lineage>
</organism>
<comment type="caution">
    <text evidence="2">The sequence shown here is derived from an EMBL/GenBank/DDBJ whole genome shotgun (WGS) entry which is preliminary data.</text>
</comment>
<evidence type="ECO:0000313" key="2">
    <source>
        <dbReference type="EMBL" id="CAG8808801.1"/>
    </source>
</evidence>
<proteinExistence type="predicted"/>
<name>A0A9N9K3R8_9GLOM</name>
<keyword evidence="3" id="KW-1185">Reference proteome</keyword>
<gene>
    <name evidence="2" type="ORF">RFULGI_LOCUS18515</name>
</gene>
<feature type="non-terminal residue" evidence="2">
    <location>
        <position position="1"/>
    </location>
</feature>
<sequence length="185" mass="21078">LIPEIGCTFSTFGEARAFIENYAAQTNIVTILGKTTRNSDGNGYRQAYFVCEKQGGYNGKNEEKYTTKRTGCPFVIGINYHKCTNVFAITKLCLKHSHDIDPDARKFSINMRKLDQNELGVIEELHNNGLRTKDIYTVLAFVSSKYVHKCDIYNAVGRQRQQKLQGLNKIEMLLRTLQNDKNIMA</sequence>
<dbReference type="InterPro" id="IPR004330">
    <property type="entry name" value="FAR1_DNA_bnd_dom"/>
</dbReference>
<evidence type="ECO:0000259" key="1">
    <source>
        <dbReference type="Pfam" id="PF03101"/>
    </source>
</evidence>
<dbReference type="PANTHER" id="PTHR47718">
    <property type="entry name" value="OS01G0519700 PROTEIN"/>
    <property type="match status" value="1"/>
</dbReference>
<feature type="non-terminal residue" evidence="2">
    <location>
        <position position="185"/>
    </location>
</feature>
<reference evidence="2" key="1">
    <citation type="submission" date="2021-06" db="EMBL/GenBank/DDBJ databases">
        <authorList>
            <person name="Kallberg Y."/>
            <person name="Tangrot J."/>
            <person name="Rosling A."/>
        </authorList>
    </citation>
    <scope>NUCLEOTIDE SEQUENCE</scope>
    <source>
        <strain evidence="2">IN212</strain>
    </source>
</reference>